<dbReference type="EMBL" id="DQ491001">
    <property type="protein sequence ID" value="ABT14260.1"/>
    <property type="molecule type" value="Genomic_DNA"/>
</dbReference>
<protein>
    <submittedName>
        <fullName evidence="1">Uncharacterized protein M706L</fullName>
    </submittedName>
</protein>
<name>A7IV86_PBCVM</name>
<dbReference type="Proteomes" id="UP000246715">
    <property type="component" value="Segment"/>
</dbReference>
<proteinExistence type="predicted"/>
<evidence type="ECO:0000313" key="1">
    <source>
        <dbReference type="EMBL" id="ABT14260.1"/>
    </source>
</evidence>
<accession>A7IV86</accession>
<sequence>MSIYMYIDVLTNELYLHICLETLVETLTAIGNFATREIKLHRLSVDDVLHGSPHQEEFCQEKTPHIHTRRVVITVLGPPARGHGGVDEEILQLSTRPEPLQSIHRILDAPGEQAPAHILACLLGICKTKPRHATPKEILVLIHELVPLERIIKKVLATGLHIPVLVATLGRGIGSQGCIRNRHVHMRDQNPAHCLLKLNPATQRHTPGIINGKVKSLVRNNHTLADNLSGITWAVTACSNDHGLKAKLVALLQLGMVCQHLRLGTKPCSRRRPCLAKNRNDVAHQLCDHRVAQEDVGTVINLGAKSFKVSKRNRCCEGCPGHHNGAEAPEVLHQLARNHAHVEHLIALNGDNSGKSHLVHKHVRRKPLAVALRETAPCRSLLVDIPPIGLNNFTIDHGLELLLKEELHGVRRVVDACDRKLPWEISDHVKIISKGQVELIFERQEIGSHVEAEVDGGEIHSCQYERR</sequence>
<evidence type="ECO:0000313" key="2">
    <source>
        <dbReference type="Proteomes" id="UP000246715"/>
    </source>
</evidence>
<organismHost>
    <name type="scientific">Paramecium bursaria</name>
    <dbReference type="NCBI Taxonomy" id="74790"/>
</organismHost>
<gene>
    <name evidence="1" type="primary">M706L</name>
    <name evidence="1" type="ORF">MT325_M706L</name>
</gene>
<reference evidence="1 2" key="1">
    <citation type="journal article" date="2007" name="Virology">
        <title>Sequence and annotation of the 314-kb MT325 and the 321-kb FR483 viruses that infect Chlorella Pbi.</title>
        <authorList>
            <person name="Fitzgerald L.A."/>
            <person name="Graves M.V."/>
            <person name="Li X."/>
            <person name="Feldblyum T."/>
            <person name="Hartigan J."/>
            <person name="Van Etten J.L."/>
        </authorList>
    </citation>
    <scope>NUCLEOTIDE SEQUENCE [LARGE SCALE GENOMIC DNA]</scope>
    <source>
        <strain evidence="1 2">MT325</strain>
    </source>
</reference>
<organism evidence="1 2">
    <name type="scientific">Paramecium bursaria Chlorella virus MT325</name>
    <name type="common">PBCV-MT325</name>
    <dbReference type="NCBI Taxonomy" id="346932"/>
    <lineage>
        <taxon>Viruses</taxon>
        <taxon>Varidnaviria</taxon>
        <taxon>Bamfordvirae</taxon>
        <taxon>Nucleocytoviricota</taxon>
        <taxon>Megaviricetes</taxon>
        <taxon>Algavirales</taxon>
        <taxon>Phycodnaviridae</taxon>
        <taxon>Chlorovirus</taxon>
        <taxon>Chlorovirus conductrix</taxon>
        <taxon>Paramecium bursaria Chlorella virus A1</taxon>
    </lineage>
</organism>